<dbReference type="OrthoDB" id="2095648at2759"/>
<dbReference type="InterPro" id="IPR036322">
    <property type="entry name" value="WD40_repeat_dom_sf"/>
</dbReference>
<dbReference type="Proteomes" id="UP000639338">
    <property type="component" value="Unassembled WGS sequence"/>
</dbReference>
<dbReference type="Gene3D" id="2.130.10.10">
    <property type="entry name" value="YVTN repeat-like/Quinoprotein amine dehydrogenase"/>
    <property type="match status" value="1"/>
</dbReference>
<dbReference type="EMBL" id="JACMRX010000001">
    <property type="protein sequence ID" value="KAF7996530.1"/>
    <property type="molecule type" value="Genomic_DNA"/>
</dbReference>
<evidence type="ECO:0000313" key="2">
    <source>
        <dbReference type="Proteomes" id="UP000639338"/>
    </source>
</evidence>
<dbReference type="SUPFAM" id="SSF50978">
    <property type="entry name" value="WD40 repeat-like"/>
    <property type="match status" value="1"/>
</dbReference>
<accession>A0A835CXF7</accession>
<reference evidence="1 2" key="1">
    <citation type="submission" date="2020-08" db="EMBL/GenBank/DDBJ databases">
        <title>Aphidius gifuensis genome sequencing and assembly.</title>
        <authorList>
            <person name="Du Z."/>
        </authorList>
    </citation>
    <scope>NUCLEOTIDE SEQUENCE [LARGE SCALE GENOMIC DNA]</scope>
    <source>
        <strain evidence="1">YNYX2018</strain>
        <tissue evidence="1">Adults</tissue>
    </source>
</reference>
<name>A0A835CXF7_APHGI</name>
<sequence>MNLQEFSLPLEIWEIIWSNMCIEDLTRSKRVSSFWYKNIEKIAKNEDWQSKCIAEIPRGVLYSLFKEICGTDMIDKNLIKPIIWFKTYKNFKLWQRNYSSGCVNAVISINNRNGNKTDEFSCMAVHGEILALGTMNGFIYFYHLSNLQKSFFIADHLECVIKIEFWETDDGIRGVSQCQNEKIKFWDLNRKKEDKNYFSYGSFMVASGDTLYTTSCGDDRIGVRSGSSICKFKKSQFQEITMGEHKLYIDDDYYPINATIKNFQAEDYGDTKILSITSVDKNYVGVYEVHYESGLFVYGLKEVEQLPEIINESTIKKIYVYDHVKFILANDNICINIPGCLWTIYHNIFMKLRGVIKCLAYHANLLILGLDSGELHIIKLNHQNELQHLDFNSCNKKVYMLDYLPIINVNFSMGYNKRFVFAMSTSKVFVIKL</sequence>
<dbReference type="InterPro" id="IPR015943">
    <property type="entry name" value="WD40/YVTN_repeat-like_dom_sf"/>
</dbReference>
<evidence type="ECO:0008006" key="3">
    <source>
        <dbReference type="Google" id="ProtNLM"/>
    </source>
</evidence>
<evidence type="ECO:0000313" key="1">
    <source>
        <dbReference type="EMBL" id="KAF7996530.1"/>
    </source>
</evidence>
<organism evidence="1 2">
    <name type="scientific">Aphidius gifuensis</name>
    <name type="common">Parasitoid wasp</name>
    <dbReference type="NCBI Taxonomy" id="684658"/>
    <lineage>
        <taxon>Eukaryota</taxon>
        <taxon>Metazoa</taxon>
        <taxon>Ecdysozoa</taxon>
        <taxon>Arthropoda</taxon>
        <taxon>Hexapoda</taxon>
        <taxon>Insecta</taxon>
        <taxon>Pterygota</taxon>
        <taxon>Neoptera</taxon>
        <taxon>Endopterygota</taxon>
        <taxon>Hymenoptera</taxon>
        <taxon>Apocrita</taxon>
        <taxon>Ichneumonoidea</taxon>
        <taxon>Braconidae</taxon>
        <taxon>Aphidiinae</taxon>
        <taxon>Aphidius</taxon>
    </lineage>
</organism>
<comment type="caution">
    <text evidence="1">The sequence shown here is derived from an EMBL/GenBank/DDBJ whole genome shotgun (WGS) entry which is preliminary data.</text>
</comment>
<dbReference type="AlphaFoldDB" id="A0A835CXF7"/>
<protein>
    <recommendedName>
        <fullName evidence="3">F-box domain-containing protein</fullName>
    </recommendedName>
</protein>
<keyword evidence="2" id="KW-1185">Reference proteome</keyword>
<proteinExistence type="predicted"/>
<gene>
    <name evidence="1" type="ORF">HCN44_002162</name>
</gene>